<accession>A0A161K6U1</accession>
<dbReference type="AlphaFoldDB" id="A0A161K6U1"/>
<protein>
    <submittedName>
        <fullName evidence="1">Uncharacterized protein</fullName>
    </submittedName>
</protein>
<reference evidence="1" key="1">
    <citation type="submission" date="2015-10" db="EMBL/GenBank/DDBJ databases">
        <authorList>
            <person name="Gilbert D.G."/>
        </authorList>
    </citation>
    <scope>NUCLEOTIDE SEQUENCE</scope>
</reference>
<sequence>MGLAEDAGVAAAWLSMAGFDGADITCRAIENISKSKARPVIVSSQPTSFCPDTKGKLASVIYAAPSVFDFLQTTSRITVSHLDEPLLLFAHLVCSSALREMEFSLRSVGSTGTVLQGVIQRGHGRLDGLPISNQEEKDGSEVTVTMVGLSEDRSFKLTKKEMELHRVAIQRGVVVSEAIWTKLQSLAANTLVPESATSKQRGAGAGMIDND</sequence>
<name>A0A161K6U1_9ZZZZ</name>
<evidence type="ECO:0000313" key="1">
    <source>
        <dbReference type="EMBL" id="CUS55376.1"/>
    </source>
</evidence>
<gene>
    <name evidence="1" type="ORF">MGWOODY_XGa2289</name>
</gene>
<proteinExistence type="predicted"/>
<organism evidence="1">
    <name type="scientific">hydrothermal vent metagenome</name>
    <dbReference type="NCBI Taxonomy" id="652676"/>
    <lineage>
        <taxon>unclassified sequences</taxon>
        <taxon>metagenomes</taxon>
        <taxon>ecological metagenomes</taxon>
    </lineage>
</organism>
<dbReference type="EMBL" id="CZRL01000141">
    <property type="protein sequence ID" value="CUS55376.1"/>
    <property type="molecule type" value="Genomic_DNA"/>
</dbReference>